<name>A0A087CGB9_9BIFI</name>
<evidence type="ECO:0000256" key="1">
    <source>
        <dbReference type="SAM" id="Phobius"/>
    </source>
</evidence>
<sequence>MRHRSMPEEAFPLKLFRVCSTAGRVDSAYLPDMHPLSLLTLLIDVASRKSSEHPVYESWNMAVFTIAPKVRIFAWLTVAICLLSMTAVMLAQFLYPINNLNAGPSLLMQHTLTLWALLVPTMIPAIIALAVTSMRTRRGRDAGKGLLVTVIMFAVIAVVVNVVVDYLWVLYDILPQNLRINY</sequence>
<feature type="transmembrane region" description="Helical" evidence="1">
    <location>
        <begin position="72"/>
        <end position="94"/>
    </location>
</feature>
<proteinExistence type="predicted"/>
<comment type="caution">
    <text evidence="2">The sequence shown here is derived from an EMBL/GenBank/DDBJ whole genome shotgun (WGS) entry which is preliminary data.</text>
</comment>
<gene>
    <name evidence="2" type="ORF">BPSY_1170</name>
</gene>
<dbReference type="EMBL" id="JGZI01000009">
    <property type="protein sequence ID" value="KFI82319.1"/>
    <property type="molecule type" value="Genomic_DNA"/>
</dbReference>
<evidence type="ECO:0000313" key="2">
    <source>
        <dbReference type="EMBL" id="KFI82319.1"/>
    </source>
</evidence>
<reference evidence="2 3" key="1">
    <citation type="submission" date="2014-03" db="EMBL/GenBank/DDBJ databases">
        <title>Genomics of Bifidobacteria.</title>
        <authorList>
            <person name="Ventura M."/>
            <person name="Milani C."/>
            <person name="Lugli G.A."/>
        </authorList>
    </citation>
    <scope>NUCLEOTIDE SEQUENCE [LARGE SCALE GENOMIC DNA]</scope>
    <source>
        <strain evidence="2 3">LMG 21775</strain>
    </source>
</reference>
<protein>
    <submittedName>
        <fullName evidence="2">Uncharacterized protein</fullName>
    </submittedName>
</protein>
<keyword evidence="3" id="KW-1185">Reference proteome</keyword>
<feature type="transmembrane region" description="Helical" evidence="1">
    <location>
        <begin position="146"/>
        <end position="169"/>
    </location>
</feature>
<evidence type="ECO:0000313" key="3">
    <source>
        <dbReference type="Proteomes" id="UP000029050"/>
    </source>
</evidence>
<feature type="transmembrane region" description="Helical" evidence="1">
    <location>
        <begin position="114"/>
        <end position="134"/>
    </location>
</feature>
<keyword evidence="1" id="KW-1133">Transmembrane helix</keyword>
<dbReference type="Proteomes" id="UP000029050">
    <property type="component" value="Unassembled WGS sequence"/>
</dbReference>
<keyword evidence="1" id="KW-0472">Membrane</keyword>
<keyword evidence="1" id="KW-0812">Transmembrane</keyword>
<organism evidence="2 3">
    <name type="scientific">Bifidobacterium psychraerophilum</name>
    <dbReference type="NCBI Taxonomy" id="218140"/>
    <lineage>
        <taxon>Bacteria</taxon>
        <taxon>Bacillati</taxon>
        <taxon>Actinomycetota</taxon>
        <taxon>Actinomycetes</taxon>
        <taxon>Bifidobacteriales</taxon>
        <taxon>Bifidobacteriaceae</taxon>
        <taxon>Bifidobacterium</taxon>
    </lineage>
</organism>
<accession>A0A087CGB9</accession>
<dbReference type="AlphaFoldDB" id="A0A087CGB9"/>